<dbReference type="PANTHER" id="PTHR11712">
    <property type="entry name" value="POLYKETIDE SYNTHASE-RELATED"/>
    <property type="match status" value="1"/>
</dbReference>
<dbReference type="Pfam" id="PF02801">
    <property type="entry name" value="Ketoacyl-synt_C"/>
    <property type="match status" value="1"/>
</dbReference>
<evidence type="ECO:0000256" key="3">
    <source>
        <dbReference type="ARBA" id="ARBA00022679"/>
    </source>
</evidence>
<dbReference type="SMART" id="SM00825">
    <property type="entry name" value="PKS_KS"/>
    <property type="match status" value="1"/>
</dbReference>
<reference evidence="7" key="1">
    <citation type="journal article" date="2019" name="Int. J. Syst. Evol. Microbiol.">
        <title>The Global Catalogue of Microorganisms (GCM) 10K type strain sequencing project: providing services to taxonomists for standard genome sequencing and annotation.</title>
        <authorList>
            <consortium name="The Broad Institute Genomics Platform"/>
            <consortium name="The Broad Institute Genome Sequencing Center for Infectious Disease"/>
            <person name="Wu L."/>
            <person name="Ma J."/>
        </authorList>
    </citation>
    <scope>NUCLEOTIDE SEQUENCE [LARGE SCALE GENOMIC DNA]</scope>
    <source>
        <strain evidence="7">ICMP 19430</strain>
    </source>
</reference>
<evidence type="ECO:0000256" key="2">
    <source>
        <dbReference type="ARBA" id="ARBA00008467"/>
    </source>
</evidence>
<keyword evidence="7" id="KW-1185">Reference proteome</keyword>
<evidence type="ECO:0000256" key="4">
    <source>
        <dbReference type="RuleBase" id="RU003694"/>
    </source>
</evidence>
<organism evidence="6 7">
    <name type="scientific">Rhodococcus daqingensis</name>
    <dbReference type="NCBI Taxonomy" id="2479363"/>
    <lineage>
        <taxon>Bacteria</taxon>
        <taxon>Bacillati</taxon>
        <taxon>Actinomycetota</taxon>
        <taxon>Actinomycetes</taxon>
        <taxon>Mycobacteriales</taxon>
        <taxon>Nocardiaceae</taxon>
        <taxon>Rhodococcus</taxon>
    </lineage>
</organism>
<dbReference type="Proteomes" id="UP001596484">
    <property type="component" value="Unassembled WGS sequence"/>
</dbReference>
<protein>
    <submittedName>
        <fullName evidence="6">Beta-ketoacyl synthase N-terminal-like domain-containing protein</fullName>
    </submittedName>
</protein>
<dbReference type="PROSITE" id="PS52004">
    <property type="entry name" value="KS3_2"/>
    <property type="match status" value="1"/>
</dbReference>
<dbReference type="EMBL" id="JBHTCS010000001">
    <property type="protein sequence ID" value="MFC7446436.1"/>
    <property type="molecule type" value="Genomic_DNA"/>
</dbReference>
<dbReference type="InterPro" id="IPR016039">
    <property type="entry name" value="Thiolase-like"/>
</dbReference>
<evidence type="ECO:0000256" key="1">
    <source>
        <dbReference type="ARBA" id="ARBA00004796"/>
    </source>
</evidence>
<dbReference type="Gene3D" id="3.40.47.10">
    <property type="match status" value="1"/>
</dbReference>
<dbReference type="InterPro" id="IPR020841">
    <property type="entry name" value="PKS_Beta-ketoAc_synthase_dom"/>
</dbReference>
<keyword evidence="3 4" id="KW-0808">Transferase</keyword>
<dbReference type="Pfam" id="PF00109">
    <property type="entry name" value="ketoacyl-synt"/>
    <property type="match status" value="1"/>
</dbReference>
<evidence type="ECO:0000313" key="6">
    <source>
        <dbReference type="EMBL" id="MFC7446436.1"/>
    </source>
</evidence>
<feature type="domain" description="Ketosynthase family 3 (KS3)" evidence="5">
    <location>
        <begin position="3"/>
        <end position="384"/>
    </location>
</feature>
<dbReference type="InterPro" id="IPR014030">
    <property type="entry name" value="Ketoacyl_synth_N"/>
</dbReference>
<accession>A0ABW2RSA8</accession>
<evidence type="ECO:0000259" key="5">
    <source>
        <dbReference type="PROSITE" id="PS52004"/>
    </source>
</evidence>
<dbReference type="InterPro" id="IPR000794">
    <property type="entry name" value="Beta-ketoacyl_synthase"/>
</dbReference>
<gene>
    <name evidence="6" type="ORF">ACFQS9_00880</name>
</gene>
<name>A0ABW2RSA8_9NOCA</name>
<dbReference type="RefSeq" id="WP_378400597.1">
    <property type="nucleotide sequence ID" value="NZ_JBHTCS010000001.1"/>
</dbReference>
<comment type="similarity">
    <text evidence="2 4">Belongs to the thiolase-like superfamily. Beta-ketoacyl-ACP synthases family.</text>
</comment>
<evidence type="ECO:0000313" key="7">
    <source>
        <dbReference type="Proteomes" id="UP001596484"/>
    </source>
</evidence>
<sequence length="392" mass="40677">MGTPEVAICGIGAVTGYGWGRERLWEGLLSGKPAATLVGGYGVDRTESAWLARVPDGGDPGDGTSRFSRAVRAAAREAIGDAEGRGWRPGARVGVLHAVVGGDIDEWQQFLTVDRGHRRVRDFPAMMSSTPVSNIMREFGFHGPALNVSAMCASGNAGLLTAKSWLDQGIADDVVVVATDLSLSPEIVEHFVRLGVAVTDAPPLSACRPFQEGSRGFGMGEASVALVLSRRASRPYTEVLGGAVSHDAHHAVSIDPQPSRLFGCFREALADAGVEPGRVRYLNAHGPGTAQCSRAETAVLDELLPPAARVYSVKPLTGHCQGAAAAVEIAVAALGYDGGVLPAPPVLGGGHRQLLRGPVRVEGGVTVKSSLGMGGHNTVVVLAPPSSRPVDD</sequence>
<proteinExistence type="inferred from homology"/>
<dbReference type="PANTHER" id="PTHR11712:SF347">
    <property type="entry name" value="BETA KETOACYL-ACYL CARRIER PROTEIN SYNTHASE"/>
    <property type="match status" value="1"/>
</dbReference>
<comment type="caution">
    <text evidence="6">The sequence shown here is derived from an EMBL/GenBank/DDBJ whole genome shotgun (WGS) entry which is preliminary data.</text>
</comment>
<comment type="pathway">
    <text evidence="1">Lipid metabolism; mycolic acid biosynthesis.</text>
</comment>
<dbReference type="InterPro" id="IPR014031">
    <property type="entry name" value="Ketoacyl_synth_C"/>
</dbReference>
<dbReference type="SUPFAM" id="SSF53901">
    <property type="entry name" value="Thiolase-like"/>
    <property type="match status" value="1"/>
</dbReference>